<dbReference type="STRING" id="317619.GCA_000332315_04606"/>
<dbReference type="InterPro" id="IPR021503">
    <property type="entry name" value="DUF3110"/>
</dbReference>
<feature type="compositionally biased region" description="Polar residues" evidence="1">
    <location>
        <begin position="126"/>
        <end position="136"/>
    </location>
</feature>
<keyword evidence="3" id="KW-1185">Reference proteome</keyword>
<sequence length="150" mass="17140">MVMQVFVLLYKIAPDQEGIHTLRMGDRNVVLIFEEEDDASRYAMLLEAQDFMLPDVECLDRQDVEDYCAESGYDYRLVPQGFIPQNDTDRLLLAPPEKNIDPDLDALGEENPSRRPGAGKPEADTTEASEFSQFSQRELDSIRRRLEGLL</sequence>
<accession>A0A0M2Q1G4</accession>
<evidence type="ECO:0000313" key="2">
    <source>
        <dbReference type="EMBL" id="KKJ00804.1"/>
    </source>
</evidence>
<evidence type="ECO:0000256" key="1">
    <source>
        <dbReference type="SAM" id="MobiDB-lite"/>
    </source>
</evidence>
<protein>
    <recommendedName>
        <fullName evidence="4">DUF3110 domain-containing protein</fullName>
    </recommendedName>
</protein>
<dbReference type="EMBL" id="AJTX02000003">
    <property type="protein sequence ID" value="KKJ00804.1"/>
    <property type="molecule type" value="Genomic_DNA"/>
</dbReference>
<dbReference type="eggNOG" id="COG0457">
    <property type="taxonomic scope" value="Bacteria"/>
</dbReference>
<proteinExistence type="predicted"/>
<evidence type="ECO:0000313" key="3">
    <source>
        <dbReference type="Proteomes" id="UP000034681"/>
    </source>
</evidence>
<dbReference type="Proteomes" id="UP000034681">
    <property type="component" value="Unassembled WGS sequence"/>
</dbReference>
<organism evidence="2 3">
    <name type="scientific">Prochlorothrix hollandica PCC 9006 = CALU 1027</name>
    <dbReference type="NCBI Taxonomy" id="317619"/>
    <lineage>
        <taxon>Bacteria</taxon>
        <taxon>Bacillati</taxon>
        <taxon>Cyanobacteriota</taxon>
        <taxon>Cyanophyceae</taxon>
        <taxon>Prochlorotrichales</taxon>
        <taxon>Prochlorotrichaceae</taxon>
        <taxon>Prochlorothrix</taxon>
    </lineage>
</organism>
<evidence type="ECO:0008006" key="4">
    <source>
        <dbReference type="Google" id="ProtNLM"/>
    </source>
</evidence>
<reference evidence="2" key="1">
    <citation type="submission" date="2012-04" db="EMBL/GenBank/DDBJ databases">
        <authorList>
            <person name="Borisov I.G."/>
            <person name="Ivanikova N.V."/>
            <person name="Pinevich A.V."/>
        </authorList>
    </citation>
    <scope>NUCLEOTIDE SEQUENCE</scope>
    <source>
        <strain evidence="2">CALU 1027</strain>
    </source>
</reference>
<comment type="caution">
    <text evidence="2">The sequence shown here is derived from an EMBL/GenBank/DDBJ whole genome shotgun (WGS) entry which is preliminary data.</text>
</comment>
<gene>
    <name evidence="2" type="ORF">PROH_06060</name>
</gene>
<dbReference type="AlphaFoldDB" id="A0A0M2Q1G4"/>
<dbReference type="Pfam" id="PF11360">
    <property type="entry name" value="DUF3110"/>
    <property type="match status" value="1"/>
</dbReference>
<feature type="region of interest" description="Disordered" evidence="1">
    <location>
        <begin position="93"/>
        <end position="136"/>
    </location>
</feature>
<name>A0A0M2Q1G4_PROHO</name>